<comment type="caution">
    <text evidence="1">The sequence shown here is derived from an EMBL/GenBank/DDBJ whole genome shotgun (WGS) entry which is preliminary data.</text>
</comment>
<proteinExistence type="predicted"/>
<dbReference type="Proteomes" id="UP000643672">
    <property type="component" value="Unassembled WGS sequence"/>
</dbReference>
<protein>
    <submittedName>
        <fullName evidence="1">Uncharacterized protein</fullName>
    </submittedName>
</protein>
<evidence type="ECO:0000313" key="2">
    <source>
        <dbReference type="Proteomes" id="UP000643672"/>
    </source>
</evidence>
<gene>
    <name evidence="1" type="ORF">THERMOS_355</name>
</gene>
<reference evidence="1 2" key="1">
    <citation type="submission" date="2020-05" db="EMBL/GenBank/DDBJ databases">
        <authorList>
            <person name="Petersen J."/>
            <person name="Sayavedra L."/>
        </authorList>
    </citation>
    <scope>NUCLEOTIDE SEQUENCE [LARGE SCALE GENOMIC DNA]</scope>
    <source>
        <strain evidence="1">B thermophilus SOXS</strain>
    </source>
</reference>
<organism evidence="1 2">
    <name type="scientific">Bathymodiolus thermophilus thioautotrophic gill symbiont</name>
    <dbReference type="NCBI Taxonomy" id="2360"/>
    <lineage>
        <taxon>Bacteria</taxon>
        <taxon>Pseudomonadati</taxon>
        <taxon>Pseudomonadota</taxon>
        <taxon>Gammaproteobacteria</taxon>
        <taxon>sulfur-oxidizing symbionts</taxon>
    </lineage>
</organism>
<dbReference type="AlphaFoldDB" id="A0A8H9CG04"/>
<evidence type="ECO:0000313" key="1">
    <source>
        <dbReference type="EMBL" id="CAB5495740.1"/>
    </source>
</evidence>
<name>A0A8H9CG04_9GAMM</name>
<dbReference type="EMBL" id="CAESAQ020000021">
    <property type="protein sequence ID" value="CAB5495740.1"/>
    <property type="molecule type" value="Genomic_DNA"/>
</dbReference>
<keyword evidence="2" id="KW-1185">Reference proteome</keyword>
<accession>A0A8H9CG04</accession>
<sequence>MNFNDSVYAFNGIKLFWGCARTKLIKFKGMNKNVFKYSPL</sequence>